<dbReference type="Pfam" id="PF00251">
    <property type="entry name" value="Glyco_hydro_32N"/>
    <property type="match status" value="1"/>
</dbReference>
<dbReference type="EMBL" id="JBHSFU010000015">
    <property type="protein sequence ID" value="MFC4560131.1"/>
    <property type="molecule type" value="Genomic_DNA"/>
</dbReference>
<keyword evidence="5 8" id="KW-0378">Hydrolase</keyword>
<comment type="function">
    <text evidence="9">Enables the bacterium to metabolize sucrose as a sole carbon source.</text>
</comment>
<dbReference type="InterPro" id="IPR018053">
    <property type="entry name" value="Glyco_hydro_32_AS"/>
</dbReference>
<comment type="similarity">
    <text evidence="2 8">Belongs to the glycosyl hydrolase 32 family.</text>
</comment>
<evidence type="ECO:0000256" key="2">
    <source>
        <dbReference type="ARBA" id="ARBA00009902"/>
    </source>
</evidence>
<dbReference type="Gene3D" id="2.60.120.560">
    <property type="entry name" value="Exo-inulinase, domain 1"/>
    <property type="match status" value="1"/>
</dbReference>
<dbReference type="InterPro" id="IPR013148">
    <property type="entry name" value="Glyco_hydro_32_N"/>
</dbReference>
<evidence type="ECO:0000256" key="9">
    <source>
        <dbReference type="RuleBase" id="RU365015"/>
    </source>
</evidence>
<dbReference type="NCBIfam" id="TIGR01322">
    <property type="entry name" value="scrB_fam"/>
    <property type="match status" value="1"/>
</dbReference>
<evidence type="ECO:0000256" key="7">
    <source>
        <dbReference type="ARBA" id="ARBA00033367"/>
    </source>
</evidence>
<comment type="subcellular location">
    <subcellularLocation>
        <location evidence="9">Cytoplasm</location>
    </subcellularLocation>
</comment>
<evidence type="ECO:0000256" key="1">
    <source>
        <dbReference type="ARBA" id="ARBA00004914"/>
    </source>
</evidence>
<evidence type="ECO:0000256" key="6">
    <source>
        <dbReference type="ARBA" id="ARBA00023295"/>
    </source>
</evidence>
<keyword evidence="9" id="KW-0963">Cytoplasm</keyword>
<dbReference type="InterPro" id="IPR001362">
    <property type="entry name" value="Glyco_hydro_32"/>
</dbReference>
<dbReference type="Gene3D" id="2.115.10.20">
    <property type="entry name" value="Glycosyl hydrolase domain, family 43"/>
    <property type="match status" value="1"/>
</dbReference>
<dbReference type="EC" id="3.2.1.26" evidence="3 8"/>
<keyword evidence="9" id="KW-0119">Carbohydrate metabolism</keyword>
<dbReference type="InterPro" id="IPR006232">
    <property type="entry name" value="Suc6P_hydrolase"/>
</dbReference>
<organism evidence="12 13">
    <name type="scientific">Virgibacillus kekensis</name>
    <dbReference type="NCBI Taxonomy" id="202261"/>
    <lineage>
        <taxon>Bacteria</taxon>
        <taxon>Bacillati</taxon>
        <taxon>Bacillota</taxon>
        <taxon>Bacilli</taxon>
        <taxon>Bacillales</taxon>
        <taxon>Bacillaceae</taxon>
        <taxon>Virgibacillus</taxon>
    </lineage>
</organism>
<feature type="domain" description="Glycosyl hydrolase family 32 N-terminal" evidence="10">
    <location>
        <begin position="33"/>
        <end position="338"/>
    </location>
</feature>
<proteinExistence type="inferred from homology"/>
<evidence type="ECO:0000313" key="12">
    <source>
        <dbReference type="EMBL" id="MFC4560131.1"/>
    </source>
</evidence>
<name>A0ABV9DML3_9BACI</name>
<sequence>MTQSNLSNTEAIYNRIDKYRDMVTDDPYRLHYHLMPPVGLLNDPNGLVFFKGKYHVFYQWNPFETAHGIKYWGHYISDDLIHWEPAPIALAPDQWYDKDGCYSGSAIVHNGKMYLFYTGNVKDESNNRESYQCMAVSENGISFEKKGPVIHIPEGYTSHFRDPKVFYKDNLWYMVIGAQTIEGNGEVVLYSSPDLENWDFLGPIAGSNKNGLGEFGYMWECPDLFTLHGKDLLIFSPQGLEAEGYRYNNVFQSGYLAGDLDLHGVTFKHGTFDELDRGFDFYAPQTTNDNDGRRILFGWMGNAETCDTPQPTVRNHWIHALTIPRQLEWKDGKLYQRPVEELEQLRENGVNYTGVEFREQEKKLEGVKGTVFELQIAITEWQAESFSVNIGHNNRLIYNQSKKTFTFQRKRFTDDTVEYRHCQLDTLEKIHLFKDSSSIEVFLNNGQEVFSSRVFDEPDTKEITFSVDGTVTADVYRWNLKKVCE</sequence>
<feature type="domain" description="Glycosyl hydrolase family 32 C-terminal" evidence="11">
    <location>
        <begin position="341"/>
        <end position="472"/>
    </location>
</feature>
<dbReference type="PANTHER" id="PTHR43101">
    <property type="entry name" value="BETA-FRUCTOSIDASE"/>
    <property type="match status" value="1"/>
</dbReference>
<accession>A0ABV9DML3</accession>
<comment type="caution">
    <text evidence="12">The sequence shown here is derived from an EMBL/GenBank/DDBJ whole genome shotgun (WGS) entry which is preliminary data.</text>
</comment>
<dbReference type="PROSITE" id="PS00609">
    <property type="entry name" value="GLYCOSYL_HYDROL_F32"/>
    <property type="match status" value="1"/>
</dbReference>
<dbReference type="InterPro" id="IPR023296">
    <property type="entry name" value="Glyco_hydro_beta-prop_sf"/>
</dbReference>
<keyword evidence="13" id="KW-1185">Reference proteome</keyword>
<evidence type="ECO:0000256" key="8">
    <source>
        <dbReference type="RuleBase" id="RU362110"/>
    </source>
</evidence>
<dbReference type="InterPro" id="IPR013320">
    <property type="entry name" value="ConA-like_dom_sf"/>
</dbReference>
<dbReference type="SMART" id="SM00640">
    <property type="entry name" value="Glyco_32"/>
    <property type="match status" value="1"/>
</dbReference>
<dbReference type="Pfam" id="PF08244">
    <property type="entry name" value="Glyco_hydro_32C"/>
    <property type="match status" value="1"/>
</dbReference>
<evidence type="ECO:0000256" key="4">
    <source>
        <dbReference type="ARBA" id="ARBA00019623"/>
    </source>
</evidence>
<evidence type="ECO:0000256" key="5">
    <source>
        <dbReference type="ARBA" id="ARBA00022801"/>
    </source>
</evidence>
<protein>
    <recommendedName>
        <fullName evidence="4 8">Sucrose-6-phosphate hydrolase</fullName>
        <ecNumber evidence="3 8">3.2.1.26</ecNumber>
    </recommendedName>
    <alternativeName>
        <fullName evidence="7 9">Invertase</fullName>
    </alternativeName>
</protein>
<dbReference type="SUPFAM" id="SSF75005">
    <property type="entry name" value="Arabinanase/levansucrase/invertase"/>
    <property type="match status" value="1"/>
</dbReference>
<evidence type="ECO:0000259" key="11">
    <source>
        <dbReference type="Pfam" id="PF08244"/>
    </source>
</evidence>
<dbReference type="PANTHER" id="PTHR43101:SF1">
    <property type="entry name" value="BETA-FRUCTOSIDASE"/>
    <property type="match status" value="1"/>
</dbReference>
<dbReference type="SUPFAM" id="SSF49899">
    <property type="entry name" value="Concanavalin A-like lectins/glucanases"/>
    <property type="match status" value="1"/>
</dbReference>
<dbReference type="RefSeq" id="WP_390299666.1">
    <property type="nucleotide sequence ID" value="NZ_JBHSFU010000015.1"/>
</dbReference>
<gene>
    <name evidence="12" type="ORF">ACFO3D_18390</name>
</gene>
<reference evidence="13" key="1">
    <citation type="journal article" date="2019" name="Int. J. Syst. Evol. Microbiol.">
        <title>The Global Catalogue of Microorganisms (GCM) 10K type strain sequencing project: providing services to taxonomists for standard genome sequencing and annotation.</title>
        <authorList>
            <consortium name="The Broad Institute Genomics Platform"/>
            <consortium name="The Broad Institute Genome Sequencing Center for Infectious Disease"/>
            <person name="Wu L."/>
            <person name="Ma J."/>
        </authorList>
    </citation>
    <scope>NUCLEOTIDE SEQUENCE [LARGE SCALE GENOMIC DNA]</scope>
    <source>
        <strain evidence="13">CGMCC 4.7426</strain>
    </source>
</reference>
<evidence type="ECO:0000256" key="3">
    <source>
        <dbReference type="ARBA" id="ARBA00012758"/>
    </source>
</evidence>
<dbReference type="InterPro" id="IPR051214">
    <property type="entry name" value="GH32_Enzymes"/>
</dbReference>
<evidence type="ECO:0000313" key="13">
    <source>
        <dbReference type="Proteomes" id="UP001595989"/>
    </source>
</evidence>
<comment type="catalytic activity">
    <reaction evidence="8">
        <text>Hydrolysis of terminal non-reducing beta-D-fructofuranoside residues in beta-D-fructofuranosides.</text>
        <dbReference type="EC" id="3.2.1.26"/>
    </reaction>
</comment>
<comment type="pathway">
    <text evidence="1 9">Glycan biosynthesis; sucrose metabolism.</text>
</comment>
<dbReference type="InterPro" id="IPR013189">
    <property type="entry name" value="Glyco_hydro_32_C"/>
</dbReference>
<dbReference type="CDD" id="cd18623">
    <property type="entry name" value="GH32_ScrB-like"/>
    <property type="match status" value="1"/>
</dbReference>
<keyword evidence="6 8" id="KW-0326">Glycosidase</keyword>
<evidence type="ECO:0000259" key="10">
    <source>
        <dbReference type="Pfam" id="PF00251"/>
    </source>
</evidence>
<dbReference type="Proteomes" id="UP001595989">
    <property type="component" value="Unassembled WGS sequence"/>
</dbReference>
<dbReference type="GO" id="GO:0016787">
    <property type="term" value="F:hydrolase activity"/>
    <property type="evidence" value="ECO:0007669"/>
    <property type="project" value="UniProtKB-KW"/>
</dbReference>